<organism evidence="2 4">
    <name type="scientific">Halodesulfovibrio aestuarii</name>
    <dbReference type="NCBI Taxonomy" id="126333"/>
    <lineage>
        <taxon>Bacteria</taxon>
        <taxon>Pseudomonadati</taxon>
        <taxon>Thermodesulfobacteriota</taxon>
        <taxon>Desulfovibrionia</taxon>
        <taxon>Desulfovibrionales</taxon>
        <taxon>Desulfovibrionaceae</taxon>
        <taxon>Halodesulfovibrio</taxon>
    </lineage>
</organism>
<accession>A0ABV4JVQ9</accession>
<reference evidence="2 4" key="1">
    <citation type="submission" date="2024-07" db="EMBL/GenBank/DDBJ databases">
        <title>Active virus-host system and metabolic interactions in a Lokiarchaeon culture.</title>
        <authorList>
            <person name="Ponce Toledo R.I."/>
            <person name="Rodrigues Oliveira T."/>
            <person name="Schleper C."/>
        </authorList>
    </citation>
    <scope>NUCLEOTIDE SEQUENCE [LARGE SCALE GENOMIC DNA]</scope>
    <source>
        <strain evidence="2 4">B35</strain>
    </source>
</reference>
<dbReference type="Proteomes" id="UP001568358">
    <property type="component" value="Unassembled WGS sequence"/>
</dbReference>
<evidence type="ECO:0000313" key="4">
    <source>
        <dbReference type="Proteomes" id="UP001568358"/>
    </source>
</evidence>
<keyword evidence="1" id="KW-0812">Transmembrane</keyword>
<evidence type="ECO:0000313" key="2">
    <source>
        <dbReference type="EMBL" id="MEZ6854825.1"/>
    </source>
</evidence>
<dbReference type="RefSeq" id="WP_371151048.1">
    <property type="nucleotide sequence ID" value="NZ_JBFSOO010000015.1"/>
</dbReference>
<keyword evidence="4" id="KW-1185">Reference proteome</keyword>
<evidence type="ECO:0000313" key="3">
    <source>
        <dbReference type="EMBL" id="MEZ6854829.1"/>
    </source>
</evidence>
<evidence type="ECO:0000256" key="1">
    <source>
        <dbReference type="SAM" id="Phobius"/>
    </source>
</evidence>
<comment type="caution">
    <text evidence="2">The sequence shown here is derived from an EMBL/GenBank/DDBJ whole genome shotgun (WGS) entry which is preliminary data.</text>
</comment>
<protein>
    <submittedName>
        <fullName evidence="2">Uncharacterized protein</fullName>
    </submittedName>
</protein>
<sequence length="275" mass="32119">MINQIDKANCLAIEKEILTKVISFQTLTKHVFKLIRSRSLKEKITAEEYSRRLSFAKNIISRLGETIFANGIADDLDQATPVLSYKKLTSMLLDENSYFPFDSDELESVAFEYRKATWMQHDDIDFLLIKYFYFQEAISYKKHVSTLYRLTKEANSSFMAMLMKFLFFVLKLFGYFIVVSSILSLFTTDLLQLFFVAVILSIAIMVVRKKEEDKPYDIKLLDDLLGIAPFVKFEDFNPVTLEHELVKKSVSIRPIAFALIHDQKNRLSDHDWRNQ</sequence>
<dbReference type="EMBL" id="JBFSOO010000015">
    <property type="protein sequence ID" value="MEZ6854825.1"/>
    <property type="molecule type" value="Genomic_DNA"/>
</dbReference>
<keyword evidence="1" id="KW-1133">Transmembrane helix</keyword>
<feature type="transmembrane region" description="Helical" evidence="1">
    <location>
        <begin position="190"/>
        <end position="207"/>
    </location>
</feature>
<feature type="transmembrane region" description="Helical" evidence="1">
    <location>
        <begin position="165"/>
        <end position="184"/>
    </location>
</feature>
<gene>
    <name evidence="2" type="ORF">AB2Z07_15065</name>
    <name evidence="3" type="ORF">AB2Z07_15085</name>
</gene>
<name>A0ABV4JVQ9_9BACT</name>
<proteinExistence type="predicted"/>
<dbReference type="EMBL" id="JBFSOO010000015">
    <property type="protein sequence ID" value="MEZ6854829.1"/>
    <property type="molecule type" value="Genomic_DNA"/>
</dbReference>
<keyword evidence="1" id="KW-0472">Membrane</keyword>